<evidence type="ECO:0000256" key="2">
    <source>
        <dbReference type="ARBA" id="ARBA00022448"/>
    </source>
</evidence>
<keyword evidence="4" id="KW-0812">Transmembrane</keyword>
<comment type="caution">
    <text evidence="13">The sequence shown here is derived from an EMBL/GenBank/DDBJ whole genome shotgun (WGS) entry which is preliminary data.</text>
</comment>
<dbReference type="GO" id="GO:0009279">
    <property type="term" value="C:cell outer membrane"/>
    <property type="evidence" value="ECO:0007669"/>
    <property type="project" value="UniProtKB-SubCell"/>
</dbReference>
<dbReference type="PANTHER" id="PTHR30069:SF29">
    <property type="entry name" value="HEMOGLOBIN AND HEMOGLOBIN-HAPTOGLOBIN-BINDING PROTEIN 1-RELATED"/>
    <property type="match status" value="1"/>
</dbReference>
<evidence type="ECO:0000256" key="10">
    <source>
        <dbReference type="RuleBase" id="RU003357"/>
    </source>
</evidence>
<dbReference type="InterPro" id="IPR036942">
    <property type="entry name" value="Beta-barrel_TonB_sf"/>
</dbReference>
<evidence type="ECO:0000313" key="13">
    <source>
        <dbReference type="EMBL" id="RFM24004.1"/>
    </source>
</evidence>
<evidence type="ECO:0000256" key="9">
    <source>
        <dbReference type="ARBA" id="ARBA00023237"/>
    </source>
</evidence>
<evidence type="ECO:0000256" key="6">
    <source>
        <dbReference type="ARBA" id="ARBA00023077"/>
    </source>
</evidence>
<dbReference type="InterPro" id="IPR039426">
    <property type="entry name" value="TonB-dep_rcpt-like"/>
</dbReference>
<organism evidence="13 14">
    <name type="scientific">Candidatus Thermochlorobacter aerophilus</name>
    <dbReference type="NCBI Taxonomy" id="1868324"/>
    <lineage>
        <taxon>Bacteria</taxon>
        <taxon>Pseudomonadati</taxon>
        <taxon>Chlorobiota</taxon>
        <taxon>Chlorobiia</taxon>
        <taxon>Chlorobiales</taxon>
        <taxon>Candidatus Thermochlorobacteriaceae</taxon>
        <taxon>Candidatus Thermochlorobacter</taxon>
    </lineage>
</organism>
<proteinExistence type="inferred from homology"/>
<gene>
    <name evidence="13" type="ORF">D0433_07855</name>
</gene>
<evidence type="ECO:0000256" key="1">
    <source>
        <dbReference type="ARBA" id="ARBA00004571"/>
    </source>
</evidence>
<dbReference type="Proteomes" id="UP000266389">
    <property type="component" value="Unassembled WGS sequence"/>
</dbReference>
<keyword evidence="8" id="KW-0675">Receptor</keyword>
<dbReference type="PANTHER" id="PTHR30069">
    <property type="entry name" value="TONB-DEPENDENT OUTER MEMBRANE RECEPTOR"/>
    <property type="match status" value="1"/>
</dbReference>
<evidence type="ECO:0000256" key="3">
    <source>
        <dbReference type="ARBA" id="ARBA00022452"/>
    </source>
</evidence>
<dbReference type="Pfam" id="PF00593">
    <property type="entry name" value="TonB_dep_Rec_b-barrel"/>
    <property type="match status" value="1"/>
</dbReference>
<evidence type="ECO:0000256" key="4">
    <source>
        <dbReference type="ARBA" id="ARBA00022692"/>
    </source>
</evidence>
<keyword evidence="7 10" id="KW-0472">Membrane</keyword>
<dbReference type="InterPro" id="IPR008969">
    <property type="entry name" value="CarboxyPept-like_regulatory"/>
</dbReference>
<evidence type="ECO:0000256" key="5">
    <source>
        <dbReference type="ARBA" id="ARBA00022729"/>
    </source>
</evidence>
<evidence type="ECO:0008006" key="15">
    <source>
        <dbReference type="Google" id="ProtNLM"/>
    </source>
</evidence>
<evidence type="ECO:0000259" key="11">
    <source>
        <dbReference type="Pfam" id="PF00593"/>
    </source>
</evidence>
<accession>A0A395M270</accession>
<keyword evidence="2" id="KW-0813">Transport</keyword>
<dbReference type="Gene3D" id="2.40.170.20">
    <property type="entry name" value="TonB-dependent receptor, beta-barrel domain"/>
    <property type="match status" value="1"/>
</dbReference>
<dbReference type="SUPFAM" id="SSF56935">
    <property type="entry name" value="Porins"/>
    <property type="match status" value="1"/>
</dbReference>
<comment type="similarity">
    <text evidence="10">Belongs to the TonB-dependent receptor family.</text>
</comment>
<keyword evidence="3" id="KW-1134">Transmembrane beta strand</keyword>
<comment type="subcellular location">
    <subcellularLocation>
        <location evidence="1">Cell outer membrane</location>
        <topology evidence="1">Multi-pass membrane protein</topology>
    </subcellularLocation>
</comment>
<dbReference type="Pfam" id="PF07715">
    <property type="entry name" value="Plug"/>
    <property type="match status" value="1"/>
</dbReference>
<dbReference type="EMBL" id="PHFL01000049">
    <property type="protein sequence ID" value="RFM24004.1"/>
    <property type="molecule type" value="Genomic_DNA"/>
</dbReference>
<keyword evidence="6 10" id="KW-0798">TonB box</keyword>
<feature type="domain" description="TonB-dependent receptor-like beta-barrel" evidence="11">
    <location>
        <begin position="346"/>
        <end position="776"/>
    </location>
</feature>
<reference evidence="13 14" key="1">
    <citation type="journal article" date="2011" name="ISME J.">
        <title>Community ecology of hot spring cyanobacterial mats: predominant populations and their functional potential.</title>
        <authorList>
            <person name="Klatt C.G."/>
            <person name="Wood J.M."/>
            <person name="Rusch D.B."/>
            <person name="Bateson M.M."/>
            <person name="Hamamura N."/>
            <person name="Heidelberg J.F."/>
            <person name="Grossman A.R."/>
            <person name="Bhaya D."/>
            <person name="Cohan F.M."/>
            <person name="Kuhl M."/>
            <person name="Bryant D.A."/>
            <person name="Ward D.M."/>
        </authorList>
    </citation>
    <scope>NUCLEOTIDE SEQUENCE [LARGE SCALE GENOMIC DNA]</scope>
    <source>
        <strain evidence="13">OS</strain>
    </source>
</reference>
<dbReference type="InterPro" id="IPR012910">
    <property type="entry name" value="Plug_dom"/>
</dbReference>
<feature type="domain" description="TonB-dependent receptor plug" evidence="12">
    <location>
        <begin position="139"/>
        <end position="275"/>
    </location>
</feature>
<dbReference type="SUPFAM" id="SSF49464">
    <property type="entry name" value="Carboxypeptidase regulatory domain-like"/>
    <property type="match status" value="1"/>
</dbReference>
<protein>
    <recommendedName>
        <fullName evidence="15">TonB-dependent receptor</fullName>
    </recommendedName>
</protein>
<sequence>MPANDLQGKFMRVNIVQAIAFASLLQMACITFAQERRAVLSGSVRAAEDGQPLQDVLVRVVGISAFTLTDARGFYRLERLPQTKVDVVFERIGLVREVVSVELTELENTLDVSLRYVSFKSAEVIVTAKENAQGGELGTTSRIERSAIEHVQASSLADVLQLLPGQLAQNPTLSGVRQSLLRQASLSVSAANPSAADRANALGTAIVLDGVPLSNNANLQTNLTILNSAPGTLPPFASTEGRGLDLRQFSADIIESIEVIRGIPSARHGDLTVGAILVQTRATAYAPQVRLRLNPQTFESTLGAGWNLFEKRTSLTAELNFTRSQDDPRRTEETFSRLIANLAWSQQWDNAARLTTTLRTNFYTTIDERQVFAQDRQQVERFAQDRGLRLNLSSILRFDDDSRAKLTWTASLNYAEQLGRFQELITRADGRFPLSDATTDTTKPGIFGDIEYLNRTRVQGLPLNLYSRLELTYKTLFSGTSHQFFVGTEFRLDQNRGEGRVFNVFEPPRQNYSVGERPRPFSDVPALVQLGFYLEDRIAAEILGKNFLAQAGLRFDNIQPRGVFDGTFGSALSPRLNLTLEILDGIWLRGGYGVTVKSPTLSQLFPDRKYFDLVGFNYFAPNPAERLVMITTRVVEPKNPNARYFSATKSEIGVDLSIGGMSANVVAFRENTAGAFGINRLPVVLTYPRFRLVSAPAGRPPEIAVAAIDTFIGAYDMPVNSRDIFSEGLELTLDLPEWSAVRTSLNLTGAYLRSRIIDNSLFFNTDVIFGTTPPNRIDVFQSGGGRESQLLTTSLRFITRIPELSMVVSLLAQTIWIETDRPFNRGNQPIGFVDRQGNLNLIADLPPQQPQPGLESQRPILWLFNARLTKELPSGIRFAFFVNNALADRPLFFNPATGQSTQRNPTLFFGAEVFYSFQ</sequence>
<dbReference type="InterPro" id="IPR037066">
    <property type="entry name" value="Plug_dom_sf"/>
</dbReference>
<keyword evidence="5" id="KW-0732">Signal</keyword>
<dbReference type="GO" id="GO:0015344">
    <property type="term" value="F:siderophore uptake transmembrane transporter activity"/>
    <property type="evidence" value="ECO:0007669"/>
    <property type="project" value="TreeGrafter"/>
</dbReference>
<evidence type="ECO:0000313" key="14">
    <source>
        <dbReference type="Proteomes" id="UP000266389"/>
    </source>
</evidence>
<dbReference type="AlphaFoldDB" id="A0A395M270"/>
<dbReference type="InterPro" id="IPR000531">
    <property type="entry name" value="Beta-barrel_TonB"/>
</dbReference>
<dbReference type="GO" id="GO:0044718">
    <property type="term" value="P:siderophore transmembrane transport"/>
    <property type="evidence" value="ECO:0007669"/>
    <property type="project" value="TreeGrafter"/>
</dbReference>
<dbReference type="Gene3D" id="2.170.130.10">
    <property type="entry name" value="TonB-dependent receptor, plug domain"/>
    <property type="match status" value="1"/>
</dbReference>
<evidence type="ECO:0000256" key="7">
    <source>
        <dbReference type="ARBA" id="ARBA00023136"/>
    </source>
</evidence>
<dbReference type="Pfam" id="PF13620">
    <property type="entry name" value="CarboxypepD_reg"/>
    <property type="match status" value="1"/>
</dbReference>
<evidence type="ECO:0000256" key="8">
    <source>
        <dbReference type="ARBA" id="ARBA00023170"/>
    </source>
</evidence>
<keyword evidence="9" id="KW-0998">Cell outer membrane</keyword>
<evidence type="ECO:0000259" key="12">
    <source>
        <dbReference type="Pfam" id="PF07715"/>
    </source>
</evidence>
<dbReference type="Gene3D" id="2.60.40.1120">
    <property type="entry name" value="Carboxypeptidase-like, regulatory domain"/>
    <property type="match status" value="1"/>
</dbReference>
<name>A0A395M270_9BACT</name>